<dbReference type="Pfam" id="PF06259">
    <property type="entry name" value="Abhydrolase_8"/>
    <property type="match status" value="1"/>
</dbReference>
<accession>A0ABU7LI20</accession>
<dbReference type="SUPFAM" id="SSF53474">
    <property type="entry name" value="alpha/beta-Hydrolases"/>
    <property type="match status" value="1"/>
</dbReference>
<dbReference type="EMBL" id="JAUTXY010000016">
    <property type="protein sequence ID" value="MEE2061220.1"/>
    <property type="molecule type" value="Genomic_DNA"/>
</dbReference>
<gene>
    <name evidence="2" type="ORF">Q7514_27210</name>
</gene>
<dbReference type="Proteomes" id="UP001336020">
    <property type="component" value="Unassembled WGS sequence"/>
</dbReference>
<feature type="domain" description="DUF1023" evidence="1">
    <location>
        <begin position="299"/>
        <end position="474"/>
    </location>
</feature>
<reference evidence="2 3" key="1">
    <citation type="submission" date="2023-07" db="EMBL/GenBank/DDBJ databases">
        <authorList>
            <person name="Girao M."/>
            <person name="Carvalho M.F."/>
        </authorList>
    </citation>
    <scope>NUCLEOTIDE SEQUENCE [LARGE SCALE GENOMIC DNA]</scope>
    <source>
        <strain evidence="2 3">YIM65754</strain>
    </source>
</reference>
<evidence type="ECO:0000313" key="2">
    <source>
        <dbReference type="EMBL" id="MEE2061220.1"/>
    </source>
</evidence>
<dbReference type="InterPro" id="IPR029058">
    <property type="entry name" value="AB_hydrolase_fold"/>
</dbReference>
<sequence>MDLHDLAGWNPDALEELGAHLGDRAEELDRIAGDIRRVAIFGGAWTGDAADAAAVSLRTVVDTLDVQADSYRWVSACAAMVAPQLRAVRAELEAAYTWADEHDLVIGVDGVLTDAPGRIGAEPDTDHGALRARLDSVLRRAEELDHEATSMLARAFPDESAVPATQFVHISMRFPAMEPFPDAGSDPGAVVAWWNSLDPFDRTVLLTEHPEQIGGLDGIPSDIRDLANRAVLGIERERLEVVALQLQEELEGNVFGGLLSNADAGLEQTLNKLAALDAIERTLTLDDRRLLALDMSGREAMAVVAVGDIDTADHIAVYTPGAGSSVQGNLHGYDQQVSGLRDEAQRELGRVDRGSETVAAVTWMNYQAPHFGWGLAFTERSPVSDLSATLGAPRLATFLDGLDASRPASPPHVTAIGHSYGALVTSLALQQGAEADKAVFVGAAGLGTSDVGSLGVAPGSMYLIEADGDLIADTGIFGGDPSHLPGLTHLSSDAGEDVSGVLRTASEGHSSYLVPGSMSTYNIAVVIADTADERSVR</sequence>
<keyword evidence="2" id="KW-0378">Hydrolase</keyword>
<evidence type="ECO:0000313" key="3">
    <source>
        <dbReference type="Proteomes" id="UP001336020"/>
    </source>
</evidence>
<proteinExistence type="predicted"/>
<protein>
    <submittedName>
        <fullName evidence="2">Alpha/beta hydrolase</fullName>
    </submittedName>
</protein>
<keyword evidence="3" id="KW-1185">Reference proteome</keyword>
<dbReference type="InterPro" id="IPR010427">
    <property type="entry name" value="DUF1023"/>
</dbReference>
<name>A0ABU7LI20_9NOCA</name>
<comment type="caution">
    <text evidence="2">The sequence shown here is derived from an EMBL/GenBank/DDBJ whole genome shotgun (WGS) entry which is preliminary data.</text>
</comment>
<organism evidence="2 3">
    <name type="scientific">Rhodococcus artemisiae</name>
    <dbReference type="NCBI Taxonomy" id="714159"/>
    <lineage>
        <taxon>Bacteria</taxon>
        <taxon>Bacillati</taxon>
        <taxon>Actinomycetota</taxon>
        <taxon>Actinomycetes</taxon>
        <taxon>Mycobacteriales</taxon>
        <taxon>Nocardiaceae</taxon>
        <taxon>Rhodococcus</taxon>
    </lineage>
</organism>
<dbReference type="GO" id="GO:0016787">
    <property type="term" value="F:hydrolase activity"/>
    <property type="evidence" value="ECO:0007669"/>
    <property type="project" value="UniProtKB-KW"/>
</dbReference>
<dbReference type="RefSeq" id="WP_330136384.1">
    <property type="nucleotide sequence ID" value="NZ_JAUTXY010000016.1"/>
</dbReference>
<evidence type="ECO:0000259" key="1">
    <source>
        <dbReference type="Pfam" id="PF06259"/>
    </source>
</evidence>